<dbReference type="KEGG" id="tad:TRIADDRAFT_56895"/>
<dbReference type="OrthoDB" id="166212at2759"/>
<organism evidence="3 4">
    <name type="scientific">Trichoplax adhaerens</name>
    <name type="common">Trichoplax reptans</name>
    <dbReference type="NCBI Taxonomy" id="10228"/>
    <lineage>
        <taxon>Eukaryota</taxon>
        <taxon>Metazoa</taxon>
        <taxon>Placozoa</taxon>
        <taxon>Uniplacotomia</taxon>
        <taxon>Trichoplacea</taxon>
        <taxon>Trichoplacidae</taxon>
        <taxon>Trichoplax</taxon>
    </lineage>
</organism>
<dbReference type="InterPro" id="IPR018490">
    <property type="entry name" value="cNMP-bd_dom_sf"/>
</dbReference>
<dbReference type="SUPFAM" id="SSF51206">
    <property type="entry name" value="cAMP-binding domain-like"/>
    <property type="match status" value="2"/>
</dbReference>
<dbReference type="CTD" id="6754301"/>
<dbReference type="AlphaFoldDB" id="B3RWV8"/>
<feature type="region of interest" description="Disordered" evidence="1">
    <location>
        <begin position="566"/>
        <end position="616"/>
    </location>
</feature>
<proteinExistence type="predicted"/>
<dbReference type="Proteomes" id="UP000009022">
    <property type="component" value="Unassembled WGS sequence"/>
</dbReference>
<accession>B3RWV8</accession>
<evidence type="ECO:0000313" key="4">
    <source>
        <dbReference type="Proteomes" id="UP000009022"/>
    </source>
</evidence>
<dbReference type="STRING" id="10228.B3RWV8"/>
<feature type="domain" description="Cyclic nucleotide-binding" evidence="2">
    <location>
        <begin position="85"/>
        <end position="187"/>
    </location>
</feature>
<protein>
    <recommendedName>
        <fullName evidence="2">Cyclic nucleotide-binding domain-containing protein</fullName>
    </recommendedName>
</protein>
<dbReference type="eggNOG" id="KOG1113">
    <property type="taxonomic scope" value="Eukaryota"/>
</dbReference>
<dbReference type="InterPro" id="IPR014710">
    <property type="entry name" value="RmlC-like_jellyroll"/>
</dbReference>
<dbReference type="InParanoid" id="B3RWV8"/>
<dbReference type="PANTHER" id="PTHR23011">
    <property type="entry name" value="CYCLIC NUCLEOTIDE-BINDING DOMAIN CONTAINING PROTEIN"/>
    <property type="match status" value="1"/>
</dbReference>
<sequence>MRAITINCDEQYLQDIEEQGIIPSSESTDQLSSFETLPRFNIGDYKVRKIFTIPKNIIKITRLSAEQRSSHHVSMIRAMLRPLPSFGHFTTTMQDKLCKIVRHERFQRGRIIYKLGHYSGSYYMVFSGSVCLLNLEAENALQRFQVLRRGEGFGDSAFLRGGRRKHTAVCLELTDLLVIDRDDYNKFDIDKHLEREKDFQYKYFRKMDLFSSWSDNNIKCLLRNHDLIEYYSNQVIVEDSKQSEWIVFILKGKCQQLRLLNLSQLIDHSNEQGMNNARRQYTLEDLHTRRDSDRRFRANSIRFGSSKNREMSLNSRPSWIHEGPLEIAYLDTSNSRRKESIAHYIKHVPILHRPDELINPKRPQSISTFQNSQKTQMLSSKSLQSKSRDFKLQSETFRDEVKNELIGYNASYYYIDKQIENSVGLVKKNIHRYLNHSKRNSNSKNVQVYVNIGSLSEKSCFGLDAILDENTISLALVSSGCVVTKISKSLFRLLTDKITLSKAEKLLHKVPTDESLAELYCIDYQWRSYKNDVLSSVMKAQKEKEEKLACDTNVLAVRRAKSAHYRPTYSNQNLERESSLPTSQQRRTRSLPTKPILPDGAMLTYSRPKPTSNRTY</sequence>
<name>B3RWV8_TRIAD</name>
<dbReference type="PANTHER" id="PTHR23011:SF28">
    <property type="entry name" value="CYCLIC NUCLEOTIDE-BINDING DOMAIN CONTAINING PROTEIN"/>
    <property type="match status" value="1"/>
</dbReference>
<dbReference type="Gene3D" id="2.60.120.10">
    <property type="entry name" value="Jelly Rolls"/>
    <property type="match status" value="2"/>
</dbReference>
<dbReference type="CDD" id="cd00038">
    <property type="entry name" value="CAP_ED"/>
    <property type="match status" value="1"/>
</dbReference>
<evidence type="ECO:0000313" key="3">
    <source>
        <dbReference type="EMBL" id="EDV24765.1"/>
    </source>
</evidence>
<dbReference type="HOGENOM" id="CLU_033437_0_0_1"/>
<dbReference type="EMBL" id="DS985245">
    <property type="protein sequence ID" value="EDV24765.1"/>
    <property type="molecule type" value="Genomic_DNA"/>
</dbReference>
<dbReference type="InterPro" id="IPR000595">
    <property type="entry name" value="cNMP-bd_dom"/>
</dbReference>
<reference evidence="3 4" key="1">
    <citation type="journal article" date="2008" name="Nature">
        <title>The Trichoplax genome and the nature of placozoans.</title>
        <authorList>
            <person name="Srivastava M."/>
            <person name="Begovic E."/>
            <person name="Chapman J."/>
            <person name="Putnam N.H."/>
            <person name="Hellsten U."/>
            <person name="Kawashima T."/>
            <person name="Kuo A."/>
            <person name="Mitros T."/>
            <person name="Salamov A."/>
            <person name="Carpenter M.L."/>
            <person name="Signorovitch A.Y."/>
            <person name="Moreno M.A."/>
            <person name="Kamm K."/>
            <person name="Grimwood J."/>
            <person name="Schmutz J."/>
            <person name="Shapiro H."/>
            <person name="Grigoriev I.V."/>
            <person name="Buss L.W."/>
            <person name="Schierwater B."/>
            <person name="Dellaporta S.L."/>
            <person name="Rokhsar D.S."/>
        </authorList>
    </citation>
    <scope>NUCLEOTIDE SEQUENCE [LARGE SCALE GENOMIC DNA]</scope>
    <source>
        <strain evidence="3 4">Grell-BS-1999</strain>
    </source>
</reference>
<gene>
    <name evidence="3" type="ORF">TRIADDRAFT_56895</name>
</gene>
<feature type="compositionally biased region" description="Polar residues" evidence="1">
    <location>
        <begin position="568"/>
        <end position="585"/>
    </location>
</feature>
<keyword evidence="4" id="KW-1185">Reference proteome</keyword>
<evidence type="ECO:0000256" key="1">
    <source>
        <dbReference type="SAM" id="MobiDB-lite"/>
    </source>
</evidence>
<dbReference type="PROSITE" id="PS50042">
    <property type="entry name" value="CNMP_BINDING_3"/>
    <property type="match status" value="1"/>
</dbReference>
<dbReference type="PhylomeDB" id="B3RWV8"/>
<evidence type="ECO:0000259" key="2">
    <source>
        <dbReference type="PROSITE" id="PS50042"/>
    </source>
</evidence>
<dbReference type="GeneID" id="6754301"/>
<dbReference type="Pfam" id="PF00027">
    <property type="entry name" value="cNMP_binding"/>
    <property type="match status" value="1"/>
</dbReference>
<dbReference type="RefSeq" id="XP_002112655.1">
    <property type="nucleotide sequence ID" value="XM_002112619.1"/>
</dbReference>